<dbReference type="OrthoDB" id="1926973at2"/>
<evidence type="ECO:0008006" key="4">
    <source>
        <dbReference type="Google" id="ProtNLM"/>
    </source>
</evidence>
<dbReference type="EMBL" id="BHYK01000003">
    <property type="protein sequence ID" value="GCD08916.1"/>
    <property type="molecule type" value="Genomic_DNA"/>
</dbReference>
<reference evidence="2 3" key="1">
    <citation type="submission" date="2018-11" db="EMBL/GenBank/DDBJ databases">
        <title>Genome sequencing and assembly of Clostridium tagluense strain A121.</title>
        <authorList>
            <person name="Murakami T."/>
            <person name="Segawa T."/>
            <person name="Shcherbakova V.A."/>
            <person name="Mori H."/>
            <person name="Yoshimura Y."/>
        </authorList>
    </citation>
    <scope>NUCLEOTIDE SEQUENCE [LARGE SCALE GENOMIC DNA]</scope>
    <source>
        <strain evidence="2 3">A121</strain>
    </source>
</reference>
<dbReference type="NCBIfam" id="TIGR02532">
    <property type="entry name" value="IV_pilin_GFxxxE"/>
    <property type="match status" value="1"/>
</dbReference>
<protein>
    <recommendedName>
        <fullName evidence="4">Prepilin-type N-terminal cleavage/methylation domain-containing protein</fullName>
    </recommendedName>
</protein>
<sequence length="147" mass="16669">MRKGFTLIEMVLVIAIMSMIAGFSVISLRFHKSVKNKVDLDYYCNATVGFINNSKMYCRENSCSAKITFDIGKNEMNLENDRNTVKTLAFTKGITLYKVQGRRINGKIEIDKDGFSNDACTIILKDDNSIEQEITMRVGTSYVKINK</sequence>
<keyword evidence="1" id="KW-0812">Transmembrane</keyword>
<evidence type="ECO:0000313" key="3">
    <source>
        <dbReference type="Proteomes" id="UP000287872"/>
    </source>
</evidence>
<keyword evidence="1" id="KW-1133">Transmembrane helix</keyword>
<gene>
    <name evidence="2" type="ORF">Ctaglu_05390</name>
</gene>
<organism evidence="2 3">
    <name type="scientific">Clostridium tagluense</name>
    <dbReference type="NCBI Taxonomy" id="360422"/>
    <lineage>
        <taxon>Bacteria</taxon>
        <taxon>Bacillati</taxon>
        <taxon>Bacillota</taxon>
        <taxon>Clostridia</taxon>
        <taxon>Eubacteriales</taxon>
        <taxon>Clostridiaceae</taxon>
        <taxon>Clostridium</taxon>
    </lineage>
</organism>
<dbReference type="Pfam" id="PF07963">
    <property type="entry name" value="N_methyl"/>
    <property type="match status" value="1"/>
</dbReference>
<dbReference type="RefSeq" id="WP_124997854.1">
    <property type="nucleotide sequence ID" value="NZ_BHYK01000003.1"/>
</dbReference>
<keyword evidence="1" id="KW-0472">Membrane</keyword>
<dbReference type="AlphaFoldDB" id="A0A401UHD9"/>
<keyword evidence="3" id="KW-1185">Reference proteome</keyword>
<name>A0A401UHD9_9CLOT</name>
<feature type="transmembrane region" description="Helical" evidence="1">
    <location>
        <begin position="6"/>
        <end position="28"/>
    </location>
</feature>
<dbReference type="Proteomes" id="UP000287872">
    <property type="component" value="Unassembled WGS sequence"/>
</dbReference>
<comment type="caution">
    <text evidence="2">The sequence shown here is derived from an EMBL/GenBank/DDBJ whole genome shotgun (WGS) entry which is preliminary data.</text>
</comment>
<evidence type="ECO:0000256" key="1">
    <source>
        <dbReference type="SAM" id="Phobius"/>
    </source>
</evidence>
<evidence type="ECO:0000313" key="2">
    <source>
        <dbReference type="EMBL" id="GCD08916.1"/>
    </source>
</evidence>
<accession>A0A401UHD9</accession>
<proteinExistence type="predicted"/>
<dbReference type="InterPro" id="IPR012902">
    <property type="entry name" value="N_methyl_site"/>
</dbReference>